<evidence type="ECO:0000313" key="3">
    <source>
        <dbReference type="EMBL" id="CCI55304.1"/>
    </source>
</evidence>
<proteinExistence type="predicted"/>
<feature type="compositionally biased region" description="Pro residues" evidence="1">
    <location>
        <begin position="241"/>
        <end position="254"/>
    </location>
</feature>
<dbReference type="AlphaFoldDB" id="L0P1K5"/>
<protein>
    <submittedName>
        <fullName evidence="3">PH01B001G05.27 protein</fullName>
    </submittedName>
</protein>
<keyword evidence="2" id="KW-1133">Transmembrane helix</keyword>
<feature type="compositionally biased region" description="Acidic residues" evidence="1">
    <location>
        <begin position="210"/>
        <end position="233"/>
    </location>
</feature>
<keyword evidence="2" id="KW-0812">Transmembrane</keyword>
<evidence type="ECO:0000256" key="2">
    <source>
        <dbReference type="SAM" id="Phobius"/>
    </source>
</evidence>
<sequence length="287" mass="32001">MGCCIYAKEPQNAFLCKKPAYVYICISVVWLASTMPYLQTFGDCNGGLAAELWKLLQTLGGFDCPMYRGSKYMVNGRDRGVVCRLTVYARRNTRGSQPLDISVRRITFTQGIQESSRLAILRVCHIYAEELQNTVFRYHPRAASGELSAHFPSTNGEGNATVVHLARFTAAQEGSLEMAATELRCAYQAWEEAEERIAVLEQALYGQHEIEDDPEEDPEEVEEDPEEIPEDPVEPAQPEEPAAPAPSTPAPAAPVPGHQNQFARMPAHFRVYTRQERSRGCGGFLEE</sequence>
<name>L0P1K5_PHYED</name>
<organism evidence="3">
    <name type="scientific">Phyllostachys edulis</name>
    <name type="common">Tortoise shell bamboo</name>
    <name type="synonym">Bambusa edulis</name>
    <dbReference type="NCBI Taxonomy" id="38705"/>
    <lineage>
        <taxon>Eukaryota</taxon>
        <taxon>Viridiplantae</taxon>
        <taxon>Streptophyta</taxon>
        <taxon>Embryophyta</taxon>
        <taxon>Tracheophyta</taxon>
        <taxon>Spermatophyta</taxon>
        <taxon>Magnoliopsida</taxon>
        <taxon>Liliopsida</taxon>
        <taxon>Poales</taxon>
        <taxon>Poaceae</taxon>
        <taxon>BOP clade</taxon>
        <taxon>Bambusoideae</taxon>
        <taxon>Arundinarodae</taxon>
        <taxon>Arundinarieae</taxon>
        <taxon>Arundinariinae</taxon>
        <taxon>Phyllostachys</taxon>
    </lineage>
</organism>
<reference evidence="3" key="1">
    <citation type="submission" date="2012-05" db="EMBL/GenBank/DDBJ databases">
        <authorList>
            <person name="Han B."/>
            <person name="Lu Y."/>
            <person name="Feng Q."/>
            <person name="Zhao Q."/>
            <person name="Lu T.T."/>
            <person name="Li Y."/>
            <person name="Liu K.Y."/>
            <person name="Huang X.H."/>
            <person name="Fan D.L."/>
            <person name="Weng Q.J."/>
            <person name="Zhang L."/>
            <person name="Lu Y.Q."/>
            <person name="Guo Y.L."/>
            <person name="Li W.J."/>
            <person name="Zhou C.C."/>
            <person name="Lu H.Y."/>
            <person name="Huang T."/>
            <person name="Zhu C.R."/>
            <person name="Zhao Y."/>
            <person name="Hu T."/>
            <person name="Yao N."/>
        </authorList>
    </citation>
    <scope>NUCLEOTIDE SEQUENCE</scope>
</reference>
<keyword evidence="2" id="KW-0472">Membrane</keyword>
<feature type="region of interest" description="Disordered" evidence="1">
    <location>
        <begin position="209"/>
        <end position="268"/>
    </location>
</feature>
<evidence type="ECO:0000256" key="1">
    <source>
        <dbReference type="SAM" id="MobiDB-lite"/>
    </source>
</evidence>
<dbReference type="EMBL" id="FO203436">
    <property type="protein sequence ID" value="CCI55304.1"/>
    <property type="molecule type" value="Genomic_DNA"/>
</dbReference>
<accession>L0P1K5</accession>
<gene>
    <name evidence="3" type="primary">PH01B001G05.27</name>
</gene>
<feature type="transmembrane region" description="Helical" evidence="2">
    <location>
        <begin position="20"/>
        <end position="38"/>
    </location>
</feature>